<gene>
    <name evidence="2" type="primary">yabQ</name>
    <name evidence="2" type="ORF">ACFOZ1_16190</name>
</gene>
<organism evidence="2 3">
    <name type="scientific">Gracilibacillus marinus</name>
    <dbReference type="NCBI Taxonomy" id="630535"/>
    <lineage>
        <taxon>Bacteria</taxon>
        <taxon>Bacillati</taxon>
        <taxon>Bacillota</taxon>
        <taxon>Bacilli</taxon>
        <taxon>Bacillales</taxon>
        <taxon>Bacillaceae</taxon>
        <taxon>Gracilibacillus</taxon>
    </lineage>
</organism>
<accession>A0ABV8W1W1</accession>
<feature type="transmembrane region" description="Helical" evidence="1">
    <location>
        <begin position="142"/>
        <end position="165"/>
    </location>
</feature>
<dbReference type="Pfam" id="PF09578">
    <property type="entry name" value="Spore_YabQ"/>
    <property type="match status" value="1"/>
</dbReference>
<feature type="transmembrane region" description="Helical" evidence="1">
    <location>
        <begin position="6"/>
        <end position="27"/>
    </location>
</feature>
<keyword evidence="1" id="KW-0812">Transmembrane</keyword>
<dbReference type="InterPro" id="IPR019074">
    <property type="entry name" value="YabQ"/>
</dbReference>
<feature type="transmembrane region" description="Helical" evidence="1">
    <location>
        <begin position="108"/>
        <end position="136"/>
    </location>
</feature>
<dbReference type="Proteomes" id="UP001595880">
    <property type="component" value="Unassembled WGS sequence"/>
</dbReference>
<dbReference type="NCBIfam" id="TIGR02893">
    <property type="entry name" value="spore_yabQ"/>
    <property type="match status" value="1"/>
</dbReference>
<feature type="transmembrane region" description="Helical" evidence="1">
    <location>
        <begin position="67"/>
        <end position="87"/>
    </location>
</feature>
<sequence length="188" mass="22320">MTLETQFITMFMMIAFGVYIGGAYVFFKRIDKWWTKRVVLRYLLELLFWVGQALLLFYILYKVNEGIVRFYIFIALFCGYAMFKALFESTFKKWVDVLLGFAGKMIRGIIRCIQMLVIQPIVWIVSLIFMLLHRIFVLLFKLFYVVVSIVAYPIRQIGILVYKLLPKKGKKIIYQIGQFSSKIRTKKK</sequence>
<name>A0ABV8W1W1_9BACI</name>
<reference evidence="3" key="1">
    <citation type="journal article" date="2019" name="Int. J. Syst. Evol. Microbiol.">
        <title>The Global Catalogue of Microorganisms (GCM) 10K type strain sequencing project: providing services to taxonomists for standard genome sequencing and annotation.</title>
        <authorList>
            <consortium name="The Broad Institute Genomics Platform"/>
            <consortium name="The Broad Institute Genome Sequencing Center for Infectious Disease"/>
            <person name="Wu L."/>
            <person name="Ma J."/>
        </authorList>
    </citation>
    <scope>NUCLEOTIDE SEQUENCE [LARGE SCALE GENOMIC DNA]</scope>
    <source>
        <strain evidence="3">KACC 14058</strain>
    </source>
</reference>
<evidence type="ECO:0000256" key="1">
    <source>
        <dbReference type="SAM" id="Phobius"/>
    </source>
</evidence>
<keyword evidence="1" id="KW-0472">Membrane</keyword>
<keyword evidence="3" id="KW-1185">Reference proteome</keyword>
<proteinExistence type="predicted"/>
<evidence type="ECO:0000313" key="3">
    <source>
        <dbReference type="Proteomes" id="UP001595880"/>
    </source>
</evidence>
<dbReference type="EMBL" id="JBHSDV010000008">
    <property type="protein sequence ID" value="MFC4389320.1"/>
    <property type="molecule type" value="Genomic_DNA"/>
</dbReference>
<comment type="caution">
    <text evidence="2">The sequence shown here is derived from an EMBL/GenBank/DDBJ whole genome shotgun (WGS) entry which is preliminary data.</text>
</comment>
<feature type="transmembrane region" description="Helical" evidence="1">
    <location>
        <begin position="39"/>
        <end position="61"/>
    </location>
</feature>
<protein>
    <submittedName>
        <fullName evidence="2">Spore cortex biosynthesis protein YabQ</fullName>
    </submittedName>
</protein>
<evidence type="ECO:0000313" key="2">
    <source>
        <dbReference type="EMBL" id="MFC4389320.1"/>
    </source>
</evidence>
<dbReference type="RefSeq" id="WP_390200953.1">
    <property type="nucleotide sequence ID" value="NZ_JBHSDV010000008.1"/>
</dbReference>
<keyword evidence="1" id="KW-1133">Transmembrane helix</keyword>